<dbReference type="OrthoDB" id="5405951at2"/>
<name>A0A1H4PQ94_9BACT</name>
<keyword evidence="1" id="KW-0812">Transmembrane</keyword>
<proteinExistence type="predicted"/>
<evidence type="ECO:0000259" key="2">
    <source>
        <dbReference type="Pfam" id="PF11127"/>
    </source>
</evidence>
<organism evidence="3 4">
    <name type="scientific">Terriglobus roseus</name>
    <dbReference type="NCBI Taxonomy" id="392734"/>
    <lineage>
        <taxon>Bacteria</taxon>
        <taxon>Pseudomonadati</taxon>
        <taxon>Acidobacteriota</taxon>
        <taxon>Terriglobia</taxon>
        <taxon>Terriglobales</taxon>
        <taxon>Acidobacteriaceae</taxon>
        <taxon>Terriglobus</taxon>
    </lineage>
</organism>
<dbReference type="InterPro" id="IPR021309">
    <property type="entry name" value="YgaP-like_TM"/>
</dbReference>
<accession>A0A1H4PQ94</accession>
<dbReference type="Pfam" id="PF11127">
    <property type="entry name" value="YgaP-like_TM"/>
    <property type="match status" value="1"/>
</dbReference>
<keyword evidence="1" id="KW-1133">Transmembrane helix</keyword>
<evidence type="ECO:0000313" key="3">
    <source>
        <dbReference type="EMBL" id="SEC09596.1"/>
    </source>
</evidence>
<reference evidence="3 4" key="1">
    <citation type="submission" date="2016-10" db="EMBL/GenBank/DDBJ databases">
        <authorList>
            <person name="de Groot N.N."/>
        </authorList>
    </citation>
    <scope>NUCLEOTIDE SEQUENCE [LARGE SCALE GENOMIC DNA]</scope>
    <source>
        <strain evidence="3 4">AB35.6</strain>
    </source>
</reference>
<evidence type="ECO:0000256" key="1">
    <source>
        <dbReference type="SAM" id="Phobius"/>
    </source>
</evidence>
<dbReference type="Proteomes" id="UP000182409">
    <property type="component" value="Unassembled WGS sequence"/>
</dbReference>
<feature type="domain" description="Inner membrane protein YgaP-like transmembrane" evidence="2">
    <location>
        <begin position="3"/>
        <end position="64"/>
    </location>
</feature>
<evidence type="ECO:0000313" key="4">
    <source>
        <dbReference type="Proteomes" id="UP000182409"/>
    </source>
</evidence>
<protein>
    <recommendedName>
        <fullName evidence="2">Inner membrane protein YgaP-like transmembrane domain-containing protein</fullName>
    </recommendedName>
</protein>
<sequence>MDQVNVGALDMFLRFLLAMMLFTLATFLQGDWRWLALLGLVPLFNAVFRFCPIYAALGWSTCDEGRQKRHLHAAH</sequence>
<gene>
    <name evidence="3" type="ORF">SAMN05443244_2639</name>
</gene>
<dbReference type="EMBL" id="FNSD01000001">
    <property type="protein sequence ID" value="SEC09596.1"/>
    <property type="molecule type" value="Genomic_DNA"/>
</dbReference>
<keyword evidence="1" id="KW-0472">Membrane</keyword>
<feature type="transmembrane region" description="Helical" evidence="1">
    <location>
        <begin position="12"/>
        <end position="28"/>
    </location>
</feature>
<feature type="transmembrane region" description="Helical" evidence="1">
    <location>
        <begin position="34"/>
        <end position="59"/>
    </location>
</feature>
<dbReference type="RefSeq" id="WP_074654468.1">
    <property type="nucleotide sequence ID" value="NZ_FNSD01000001.1"/>
</dbReference>
<dbReference type="AlphaFoldDB" id="A0A1H4PQ94"/>